<dbReference type="AlphaFoldDB" id="A0A167ZEI5"/>
<keyword evidence="2" id="KW-1185">Reference proteome</keyword>
<gene>
    <name evidence="1" type="ORF">AAL_06180</name>
</gene>
<evidence type="ECO:0000313" key="1">
    <source>
        <dbReference type="EMBL" id="KZZ92554.1"/>
    </source>
</evidence>
<dbReference type="STRING" id="1081109.A0A167ZEI5"/>
<proteinExistence type="predicted"/>
<reference evidence="1 2" key="1">
    <citation type="journal article" date="2016" name="Genome Biol. Evol.">
        <title>Divergent and convergent evolution of fungal pathogenicity.</title>
        <authorList>
            <person name="Shang Y."/>
            <person name="Xiao G."/>
            <person name="Zheng P."/>
            <person name="Cen K."/>
            <person name="Zhan S."/>
            <person name="Wang C."/>
        </authorList>
    </citation>
    <scope>NUCLEOTIDE SEQUENCE [LARGE SCALE GENOMIC DNA]</scope>
    <source>
        <strain evidence="1 2">RCEF 2490</strain>
    </source>
</reference>
<dbReference type="EMBL" id="AZGY01000015">
    <property type="protein sequence ID" value="KZZ92554.1"/>
    <property type="molecule type" value="Genomic_DNA"/>
</dbReference>
<accession>A0A167ZEI5</accession>
<comment type="caution">
    <text evidence="1">The sequence shown here is derived from an EMBL/GenBank/DDBJ whole genome shotgun (WGS) entry which is preliminary data.</text>
</comment>
<name>A0A167ZEI5_9HYPO</name>
<dbReference type="Proteomes" id="UP000078544">
    <property type="component" value="Unassembled WGS sequence"/>
</dbReference>
<protein>
    <recommendedName>
        <fullName evidence="3">Aminoglycoside phosphotransferase</fullName>
    </recommendedName>
</protein>
<evidence type="ECO:0008006" key="3">
    <source>
        <dbReference type="Google" id="ProtNLM"/>
    </source>
</evidence>
<sequence>MSAVSAGASWHSRESPDMNAKMIHRQIHTILTLADFEYLSEVALLSRISQFGNLASGITCTVNSSSFTYRVNNLDFKIAFSDNVYWVARVPHVPMDLSQDREHATLMLSEIAAMRTLECHTPIPAPKVFDFDVSWTNPFGFPYILMEFKED</sequence>
<organism evidence="1 2">
    <name type="scientific">Moelleriella libera RCEF 2490</name>
    <dbReference type="NCBI Taxonomy" id="1081109"/>
    <lineage>
        <taxon>Eukaryota</taxon>
        <taxon>Fungi</taxon>
        <taxon>Dikarya</taxon>
        <taxon>Ascomycota</taxon>
        <taxon>Pezizomycotina</taxon>
        <taxon>Sordariomycetes</taxon>
        <taxon>Hypocreomycetidae</taxon>
        <taxon>Hypocreales</taxon>
        <taxon>Clavicipitaceae</taxon>
        <taxon>Moelleriella</taxon>
    </lineage>
</organism>
<evidence type="ECO:0000313" key="2">
    <source>
        <dbReference type="Proteomes" id="UP000078544"/>
    </source>
</evidence>
<dbReference type="OrthoDB" id="10003767at2759"/>